<organism evidence="10 11">
    <name type="scientific">Patiria miniata</name>
    <name type="common">Bat star</name>
    <name type="synonym">Asterina miniata</name>
    <dbReference type="NCBI Taxonomy" id="46514"/>
    <lineage>
        <taxon>Eukaryota</taxon>
        <taxon>Metazoa</taxon>
        <taxon>Echinodermata</taxon>
        <taxon>Eleutherozoa</taxon>
        <taxon>Asterozoa</taxon>
        <taxon>Asteroidea</taxon>
        <taxon>Valvatacea</taxon>
        <taxon>Valvatida</taxon>
        <taxon>Asterinidae</taxon>
        <taxon>Patiria</taxon>
    </lineage>
</organism>
<dbReference type="InterPro" id="IPR018625">
    <property type="entry name" value="Pet100"/>
</dbReference>
<keyword evidence="3" id="KW-0812">Transmembrane</keyword>
<evidence type="ECO:0008006" key="12">
    <source>
        <dbReference type="Google" id="ProtNLM"/>
    </source>
</evidence>
<dbReference type="Pfam" id="PF09803">
    <property type="entry name" value="Pet100"/>
    <property type="match status" value="1"/>
</dbReference>
<keyword evidence="7" id="KW-0472">Membrane</keyword>
<dbReference type="PANTHER" id="PTHR33968:SF1">
    <property type="entry name" value="PROTEIN PET100 HOMOLOG, MITOCHONDRIAL"/>
    <property type="match status" value="1"/>
</dbReference>
<evidence type="ECO:0000256" key="6">
    <source>
        <dbReference type="ARBA" id="ARBA00023128"/>
    </source>
</evidence>
<dbReference type="GeneID" id="119723110"/>
<comment type="similarity">
    <text evidence="8">Belongs to the PET100 family.</text>
</comment>
<keyword evidence="4" id="KW-0809">Transit peptide</keyword>
<dbReference type="PANTHER" id="PTHR33968">
    <property type="entry name" value="PROTEIN PET100 HOMOLOG, MITOCHONDRIAL"/>
    <property type="match status" value="1"/>
</dbReference>
<dbReference type="OMA" id="MALYMTF"/>
<feature type="region of interest" description="Disordered" evidence="9">
    <location>
        <begin position="64"/>
        <end position="89"/>
    </location>
</feature>
<keyword evidence="11" id="KW-1185">Reference proteome</keyword>
<dbReference type="RefSeq" id="XP_038049574.1">
    <property type="nucleotide sequence ID" value="XM_038193646.1"/>
</dbReference>
<dbReference type="GO" id="GO:0051082">
    <property type="term" value="F:unfolded protein binding"/>
    <property type="evidence" value="ECO:0007669"/>
    <property type="project" value="TreeGrafter"/>
</dbReference>
<evidence type="ECO:0000256" key="8">
    <source>
        <dbReference type="ARBA" id="ARBA00038077"/>
    </source>
</evidence>
<reference evidence="10" key="1">
    <citation type="submission" date="2022-11" db="UniProtKB">
        <authorList>
            <consortium name="EnsemblMetazoa"/>
        </authorList>
    </citation>
    <scope>IDENTIFICATION</scope>
</reference>
<protein>
    <recommendedName>
        <fullName evidence="12">Protein PET100 homolog, mitochondrial</fullName>
    </recommendedName>
</protein>
<evidence type="ECO:0000256" key="7">
    <source>
        <dbReference type="ARBA" id="ARBA00023136"/>
    </source>
</evidence>
<keyword evidence="5" id="KW-1133">Transmembrane helix</keyword>
<evidence type="ECO:0000256" key="9">
    <source>
        <dbReference type="SAM" id="MobiDB-lite"/>
    </source>
</evidence>
<keyword evidence="6" id="KW-0496">Mitochondrion</keyword>
<evidence type="ECO:0000256" key="1">
    <source>
        <dbReference type="ARBA" id="ARBA00004167"/>
    </source>
</evidence>
<dbReference type="OrthoDB" id="18175at2759"/>
<comment type="subcellular location">
    <subcellularLocation>
        <location evidence="1">Membrane</location>
        <topology evidence="1">Single-pass membrane protein</topology>
    </subcellularLocation>
    <subcellularLocation>
        <location evidence="2">Mitochondrion membrane</location>
    </subcellularLocation>
</comment>
<dbReference type="GO" id="GO:0033617">
    <property type="term" value="P:mitochondrial respiratory chain complex IV assembly"/>
    <property type="evidence" value="ECO:0007669"/>
    <property type="project" value="InterPro"/>
</dbReference>
<evidence type="ECO:0000313" key="11">
    <source>
        <dbReference type="Proteomes" id="UP000887568"/>
    </source>
</evidence>
<dbReference type="EnsemblMetazoa" id="XM_038193646.1">
    <property type="protein sequence ID" value="XP_038049574.1"/>
    <property type="gene ID" value="LOC119723110"/>
</dbReference>
<accession>A0A913ZDJ1</accession>
<evidence type="ECO:0000256" key="3">
    <source>
        <dbReference type="ARBA" id="ARBA00022692"/>
    </source>
</evidence>
<evidence type="ECO:0000313" key="10">
    <source>
        <dbReference type="EnsemblMetazoa" id="XP_038049574.1"/>
    </source>
</evidence>
<evidence type="ECO:0000256" key="2">
    <source>
        <dbReference type="ARBA" id="ARBA00004325"/>
    </source>
</evidence>
<name>A0A913ZDJ1_PATMI</name>
<evidence type="ECO:0000256" key="5">
    <source>
        <dbReference type="ARBA" id="ARBA00022989"/>
    </source>
</evidence>
<dbReference type="GO" id="GO:0005743">
    <property type="term" value="C:mitochondrial inner membrane"/>
    <property type="evidence" value="ECO:0007669"/>
    <property type="project" value="TreeGrafter"/>
</dbReference>
<feature type="compositionally biased region" description="Basic and acidic residues" evidence="9">
    <location>
        <begin position="64"/>
        <end position="76"/>
    </location>
</feature>
<dbReference type="AlphaFoldDB" id="A0A913ZDJ1"/>
<evidence type="ECO:0000256" key="4">
    <source>
        <dbReference type="ARBA" id="ARBA00022946"/>
    </source>
</evidence>
<dbReference type="Proteomes" id="UP000887568">
    <property type="component" value="Unplaced"/>
</dbReference>
<proteinExistence type="inferred from homology"/>
<sequence length="89" mass="10707">MGGWKLETARMGIYVFFPVAMFYCFNRTELFEKYVTDKIKLMYPPESKMHRKEFDELRDKMEERVATKQKKQEEQSLHLMEAARTSQSS</sequence>